<accession>A0A432X1N3</accession>
<gene>
    <name evidence="1" type="ORF">CWE15_08005</name>
</gene>
<keyword evidence="2" id="KW-1185">Reference proteome</keyword>
<evidence type="ECO:0000313" key="2">
    <source>
        <dbReference type="Proteomes" id="UP000286976"/>
    </source>
</evidence>
<dbReference type="AlphaFoldDB" id="A0A432X1N3"/>
<protein>
    <submittedName>
        <fullName evidence="1">DUF481 domain-containing protein</fullName>
    </submittedName>
</protein>
<proteinExistence type="predicted"/>
<reference evidence="1 2" key="1">
    <citation type="journal article" date="2011" name="Front. Microbiol.">
        <title>Genomic signatures of strain selection and enhancement in Bacillus atrophaeus var. globigii, a historical biowarfare simulant.</title>
        <authorList>
            <person name="Gibbons H.S."/>
            <person name="Broomall S.M."/>
            <person name="McNew L.A."/>
            <person name="Daligault H."/>
            <person name="Chapman C."/>
            <person name="Bruce D."/>
            <person name="Karavis M."/>
            <person name="Krepps M."/>
            <person name="McGregor P.A."/>
            <person name="Hong C."/>
            <person name="Park K.H."/>
            <person name="Akmal A."/>
            <person name="Feldman A."/>
            <person name="Lin J.S."/>
            <person name="Chang W.E."/>
            <person name="Higgs B.W."/>
            <person name="Demirev P."/>
            <person name="Lindquist J."/>
            <person name="Liem A."/>
            <person name="Fochler E."/>
            <person name="Read T.D."/>
            <person name="Tapia R."/>
            <person name="Johnson S."/>
            <person name="Bishop-Lilly K.A."/>
            <person name="Detter C."/>
            <person name="Han C."/>
            <person name="Sozhamannan S."/>
            <person name="Rosenzweig C.N."/>
            <person name="Skowronski E.W."/>
        </authorList>
    </citation>
    <scope>NUCLEOTIDE SEQUENCE [LARGE SCALE GENOMIC DNA]</scope>
    <source>
        <strain evidence="1 2">AIT1</strain>
    </source>
</reference>
<sequence>MFDDIKDRDTSGEEDGVWRASAEFGFLMRSGNTDSKSWKTKLDIHRDTAMWRHRGSFTYDRAERKTDTGTEVDADRLFTSLQSNRVFGESQNSSIFMYGSYEDDRKSSFEYQSTIAAGYGSRYKHSESLHADFEIGPGLAYNKSVEEESEIEAILRLATNIEWTISENSNFTQLISTEVGEDNTRSRAVSALTANLNARLAMRLTLTLTHNTTVTPKASGEYPEKLDSETAVTLVYKF</sequence>
<dbReference type="InterPro" id="IPR007433">
    <property type="entry name" value="DUF481"/>
</dbReference>
<organism evidence="1 2">
    <name type="scientific">Aliidiomarina taiwanensis</name>
    <dbReference type="NCBI Taxonomy" id="946228"/>
    <lineage>
        <taxon>Bacteria</taxon>
        <taxon>Pseudomonadati</taxon>
        <taxon>Pseudomonadota</taxon>
        <taxon>Gammaproteobacteria</taxon>
        <taxon>Alteromonadales</taxon>
        <taxon>Idiomarinaceae</taxon>
        <taxon>Aliidiomarina</taxon>
    </lineage>
</organism>
<dbReference type="Pfam" id="PF04338">
    <property type="entry name" value="DUF481"/>
    <property type="match status" value="1"/>
</dbReference>
<dbReference type="Proteomes" id="UP000286976">
    <property type="component" value="Unassembled WGS sequence"/>
</dbReference>
<dbReference type="OrthoDB" id="5292716at2"/>
<evidence type="ECO:0000313" key="1">
    <source>
        <dbReference type="EMBL" id="RUO40155.1"/>
    </source>
</evidence>
<name>A0A432X1N3_9GAMM</name>
<comment type="caution">
    <text evidence="1">The sequence shown here is derived from an EMBL/GenBank/DDBJ whole genome shotgun (WGS) entry which is preliminary data.</text>
</comment>
<dbReference type="EMBL" id="PIPQ01000004">
    <property type="protein sequence ID" value="RUO40155.1"/>
    <property type="molecule type" value="Genomic_DNA"/>
</dbReference>